<name>A0A482WZQ4_LAOST</name>
<sequence>MKSRERKWIKKEKCEKDEVKDTIEEKKKEEQEKEEMSERREIKKTVTRTGVQRRRTGTFEHLKFAQKTMSPLPPLRPYPVTSPAVIDRGPNPLQRALLAVQNNSAPNGGW</sequence>
<dbReference type="EMBL" id="QKKF02022243">
    <property type="protein sequence ID" value="RZF38530.1"/>
    <property type="molecule type" value="Genomic_DNA"/>
</dbReference>
<evidence type="ECO:0000256" key="1">
    <source>
        <dbReference type="SAM" id="MobiDB-lite"/>
    </source>
</evidence>
<evidence type="ECO:0000313" key="3">
    <source>
        <dbReference type="Proteomes" id="UP000291343"/>
    </source>
</evidence>
<comment type="caution">
    <text evidence="2">The sequence shown here is derived from an EMBL/GenBank/DDBJ whole genome shotgun (WGS) entry which is preliminary data.</text>
</comment>
<gene>
    <name evidence="2" type="ORF">LSTR_LSTR006125</name>
</gene>
<dbReference type="InParanoid" id="A0A482WZQ4"/>
<keyword evidence="3" id="KW-1185">Reference proteome</keyword>
<feature type="compositionally biased region" description="Basic residues" evidence="1">
    <location>
        <begin position="1"/>
        <end position="10"/>
    </location>
</feature>
<dbReference type="AlphaFoldDB" id="A0A482WZQ4"/>
<organism evidence="2 3">
    <name type="scientific">Laodelphax striatellus</name>
    <name type="common">Small brown planthopper</name>
    <name type="synonym">Delphax striatella</name>
    <dbReference type="NCBI Taxonomy" id="195883"/>
    <lineage>
        <taxon>Eukaryota</taxon>
        <taxon>Metazoa</taxon>
        <taxon>Ecdysozoa</taxon>
        <taxon>Arthropoda</taxon>
        <taxon>Hexapoda</taxon>
        <taxon>Insecta</taxon>
        <taxon>Pterygota</taxon>
        <taxon>Neoptera</taxon>
        <taxon>Paraneoptera</taxon>
        <taxon>Hemiptera</taxon>
        <taxon>Auchenorrhyncha</taxon>
        <taxon>Fulgoroidea</taxon>
        <taxon>Delphacidae</taxon>
        <taxon>Criomorphinae</taxon>
        <taxon>Laodelphax</taxon>
    </lineage>
</organism>
<feature type="region of interest" description="Disordered" evidence="1">
    <location>
        <begin position="1"/>
        <end position="54"/>
    </location>
</feature>
<protein>
    <submittedName>
        <fullName evidence="2">Uncharacterized protein</fullName>
    </submittedName>
</protein>
<dbReference type="Proteomes" id="UP000291343">
    <property type="component" value="Unassembled WGS sequence"/>
</dbReference>
<evidence type="ECO:0000313" key="2">
    <source>
        <dbReference type="EMBL" id="RZF38530.1"/>
    </source>
</evidence>
<feature type="region of interest" description="Disordered" evidence="1">
    <location>
        <begin position="67"/>
        <end position="87"/>
    </location>
</feature>
<feature type="compositionally biased region" description="Basic and acidic residues" evidence="1">
    <location>
        <begin position="11"/>
        <end position="44"/>
    </location>
</feature>
<accession>A0A482WZQ4</accession>
<proteinExistence type="predicted"/>
<reference evidence="2 3" key="1">
    <citation type="journal article" date="2017" name="Gigascience">
        <title>Genome sequence of the small brown planthopper, Laodelphax striatellus.</title>
        <authorList>
            <person name="Zhu J."/>
            <person name="Jiang F."/>
            <person name="Wang X."/>
            <person name="Yang P."/>
            <person name="Bao Y."/>
            <person name="Zhao W."/>
            <person name="Wang W."/>
            <person name="Lu H."/>
            <person name="Wang Q."/>
            <person name="Cui N."/>
            <person name="Li J."/>
            <person name="Chen X."/>
            <person name="Luo L."/>
            <person name="Yu J."/>
            <person name="Kang L."/>
            <person name="Cui F."/>
        </authorList>
    </citation>
    <scope>NUCLEOTIDE SEQUENCE [LARGE SCALE GENOMIC DNA]</scope>
    <source>
        <strain evidence="2">Lst14</strain>
    </source>
</reference>